<dbReference type="GeneID" id="77483489"/>
<dbReference type="KEGG" id="kco:BWI95_18000"/>
<reference evidence="1 2" key="1">
    <citation type="submission" date="2017-01" db="EMBL/GenBank/DDBJ databases">
        <authorList>
            <person name="Cao J.-M."/>
        </authorList>
    </citation>
    <scope>NUCLEOTIDE SEQUENCE [LARGE SCALE GENOMIC DNA]</scope>
    <source>
        <strain evidence="1 2">888-76</strain>
    </source>
</reference>
<dbReference type="GO" id="GO:0071468">
    <property type="term" value="P:cellular response to acidic pH"/>
    <property type="evidence" value="ECO:0007669"/>
    <property type="project" value="InterPro"/>
</dbReference>
<keyword evidence="2" id="KW-1185">Reference proteome</keyword>
<dbReference type="RefSeq" id="WP_023478790.1">
    <property type="nucleotide sequence ID" value="NZ_CP019445.1"/>
</dbReference>
<accession>A0A807LHI4</accession>
<dbReference type="InterPro" id="IPR024753">
    <property type="entry name" value="AriR"/>
</dbReference>
<gene>
    <name evidence="1" type="ORF">BWI95_18000</name>
</gene>
<evidence type="ECO:0000313" key="1">
    <source>
        <dbReference type="EMBL" id="APZ06797.1"/>
    </source>
</evidence>
<dbReference type="NCBIfam" id="NF040640">
    <property type="entry name" value="YcgZ_fam"/>
    <property type="match status" value="1"/>
</dbReference>
<evidence type="ECO:0000313" key="2">
    <source>
        <dbReference type="Proteomes" id="UP000187148"/>
    </source>
</evidence>
<dbReference type="Proteomes" id="UP000187148">
    <property type="component" value="Chromosome"/>
</dbReference>
<proteinExistence type="predicted"/>
<name>A0A807LHI4_9ENTR</name>
<dbReference type="Pfam" id="PF10798">
    <property type="entry name" value="YmgB"/>
    <property type="match status" value="1"/>
</dbReference>
<sequence length="79" mass="8936">MQQNGYFPNTANAITRYFNKASLPTQQQTLGQIAVEILSEGRNLNRKAICTKLLSRLEQASGPEEESHYHTLIGLLFDR</sequence>
<organism evidence="1 2">
    <name type="scientific">Kosakonia cowanii JCM 10956 = DSM 18146</name>
    <dbReference type="NCBI Taxonomy" id="1300165"/>
    <lineage>
        <taxon>Bacteria</taxon>
        <taxon>Pseudomonadati</taxon>
        <taxon>Pseudomonadota</taxon>
        <taxon>Gammaproteobacteria</taxon>
        <taxon>Enterobacterales</taxon>
        <taxon>Enterobacteriaceae</taxon>
        <taxon>Kosakonia</taxon>
    </lineage>
</organism>
<protein>
    <submittedName>
        <fullName evidence="1">Two-component-system connector protein YcgZ</fullName>
    </submittedName>
</protein>
<dbReference type="EMBL" id="CP019445">
    <property type="protein sequence ID" value="APZ06797.1"/>
    <property type="molecule type" value="Genomic_DNA"/>
</dbReference>
<dbReference type="Gene3D" id="1.20.5.5260">
    <property type="match status" value="1"/>
</dbReference>
<dbReference type="AlphaFoldDB" id="A0A807LHI4"/>